<evidence type="ECO:0000256" key="3">
    <source>
        <dbReference type="ARBA" id="ARBA00022741"/>
    </source>
</evidence>
<dbReference type="Pfam" id="PF17042">
    <property type="entry name" value="NBD_C"/>
    <property type="match status" value="1"/>
</dbReference>
<dbReference type="SUPFAM" id="SSF142764">
    <property type="entry name" value="YgbK-like"/>
    <property type="match status" value="1"/>
</dbReference>
<dbReference type="InterPro" id="IPR042213">
    <property type="entry name" value="NBD_C_sf"/>
</dbReference>
<feature type="domain" description="Four-carbon acid sugar kinase N-terminal" evidence="7">
    <location>
        <begin position="6"/>
        <end position="242"/>
    </location>
</feature>
<evidence type="ECO:0000256" key="2">
    <source>
        <dbReference type="ARBA" id="ARBA00022679"/>
    </source>
</evidence>
<evidence type="ECO:0000256" key="1">
    <source>
        <dbReference type="ARBA" id="ARBA00005715"/>
    </source>
</evidence>
<sequence>MNRHILGFYGDDFTGSTDAMEALDQYGLKTILFLKLPDQEKLNQFQDVDCIGVAGTARAKGLKGMEEEISPVFEFLKEMNPFFVHYKVCSTFDSSPEVGSIGFASDLARKYFPDGSYPLLVAAPNLGRYTVFGNHFAKFKEEIYRLDRHPVMAKHPVTPMDEANLVKHLARQTTQKVVNVNIMDLETKSVSEINQQENKEADIVLYDALNNSHMEKVSEVLWEKRDEEIQFIVGSSGVEYALGDAMQRHGDVQRKERDTKPTKVKKIFAVSGSVSEVTKQQLDKAEKAGFHLLRIPYELFSDDSKVHSFLLKVAKRIEEDKKVIIYTARGADDPHISKTREHLMNHGVKREDIGIFIGEKLGKWIKQLLDIVELQRVIISGGDTSGFVTSNLDIYALEVIDSIAPGAPLCLAYSERAKFDRLEISLKSGQLGGPEYFEKVYQSGSK</sequence>
<gene>
    <name evidence="9" type="ORF">DLJ74_16620</name>
</gene>
<keyword evidence="3" id="KW-0547">Nucleotide-binding</keyword>
<comment type="caution">
    <text evidence="9">The sequence shown here is derived from an EMBL/GenBank/DDBJ whole genome shotgun (WGS) entry which is preliminary data.</text>
</comment>
<accession>A0A317KV17</accession>
<dbReference type="GO" id="GO:0005524">
    <property type="term" value="F:ATP binding"/>
    <property type="evidence" value="ECO:0007669"/>
    <property type="project" value="UniProtKB-KW"/>
</dbReference>
<dbReference type="Proteomes" id="UP000245624">
    <property type="component" value="Unassembled WGS sequence"/>
</dbReference>
<keyword evidence="5" id="KW-0067">ATP-binding</keyword>
<dbReference type="OrthoDB" id="9778478at2"/>
<dbReference type="AlphaFoldDB" id="A0A317KV17"/>
<keyword evidence="4 9" id="KW-0418">Kinase</keyword>
<keyword evidence="2" id="KW-0808">Transferase</keyword>
<name>A0A317KV17_9BACI</name>
<evidence type="ECO:0000259" key="8">
    <source>
        <dbReference type="Pfam" id="PF17042"/>
    </source>
</evidence>
<dbReference type="Gene3D" id="3.40.980.20">
    <property type="entry name" value="Four-carbon acid sugar kinase, nucleotide binding domain"/>
    <property type="match status" value="1"/>
</dbReference>
<protein>
    <submittedName>
        <fullName evidence="9">Four-carbon acid sugar kinase family protein</fullName>
    </submittedName>
</protein>
<comment type="similarity">
    <text evidence="1">Belongs to the four-carbon acid sugar kinase family.</text>
</comment>
<evidence type="ECO:0000256" key="4">
    <source>
        <dbReference type="ARBA" id="ARBA00022777"/>
    </source>
</evidence>
<dbReference type="Pfam" id="PF07005">
    <property type="entry name" value="SBD_N"/>
    <property type="match status" value="1"/>
</dbReference>
<evidence type="ECO:0000313" key="10">
    <source>
        <dbReference type="Proteomes" id="UP000245624"/>
    </source>
</evidence>
<keyword evidence="6" id="KW-0119">Carbohydrate metabolism</keyword>
<dbReference type="Gene3D" id="3.40.50.10840">
    <property type="entry name" value="Putative sugar-binding, N-terminal domain"/>
    <property type="match status" value="1"/>
</dbReference>
<dbReference type="InterPro" id="IPR031475">
    <property type="entry name" value="NBD_C"/>
</dbReference>
<dbReference type="EMBL" id="QGTD01000018">
    <property type="protein sequence ID" value="PWU67196.1"/>
    <property type="molecule type" value="Genomic_DNA"/>
</dbReference>
<dbReference type="InterPro" id="IPR037051">
    <property type="entry name" value="4-carb_acid_sugar_kinase_N_sf"/>
</dbReference>
<evidence type="ECO:0000259" key="7">
    <source>
        <dbReference type="Pfam" id="PF07005"/>
    </source>
</evidence>
<keyword evidence="10" id="KW-1185">Reference proteome</keyword>
<evidence type="ECO:0000256" key="6">
    <source>
        <dbReference type="ARBA" id="ARBA00023277"/>
    </source>
</evidence>
<dbReference type="GO" id="GO:0016301">
    <property type="term" value="F:kinase activity"/>
    <property type="evidence" value="ECO:0007669"/>
    <property type="project" value="UniProtKB-KW"/>
</dbReference>
<proteinExistence type="inferred from homology"/>
<evidence type="ECO:0000313" key="9">
    <source>
        <dbReference type="EMBL" id="PWU67196.1"/>
    </source>
</evidence>
<organism evidence="9 10">
    <name type="scientific">Gracilibacillus dipsosauri</name>
    <dbReference type="NCBI Taxonomy" id="178340"/>
    <lineage>
        <taxon>Bacteria</taxon>
        <taxon>Bacillati</taxon>
        <taxon>Bacillota</taxon>
        <taxon>Bacilli</taxon>
        <taxon>Bacillales</taxon>
        <taxon>Bacillaceae</taxon>
        <taxon>Gracilibacillus</taxon>
    </lineage>
</organism>
<reference evidence="9 10" key="1">
    <citation type="submission" date="2018-05" db="EMBL/GenBank/DDBJ databases">
        <title>Genomic analysis of Gracilibacillus dipsosauri DD1 reveals novel features of a salt-tolerant amylase.</title>
        <authorList>
            <person name="Deutch C.E."/>
            <person name="Yang S."/>
        </authorList>
    </citation>
    <scope>NUCLEOTIDE SEQUENCE [LARGE SCALE GENOMIC DNA]</scope>
    <source>
        <strain evidence="9 10">DD1</strain>
    </source>
</reference>
<dbReference type="InterPro" id="IPR010737">
    <property type="entry name" value="4-carb_acid_sugar_kinase_N"/>
</dbReference>
<evidence type="ECO:0000256" key="5">
    <source>
        <dbReference type="ARBA" id="ARBA00022840"/>
    </source>
</evidence>
<feature type="domain" description="Four-carbon acid sugar kinase nucleotide binding" evidence="8">
    <location>
        <begin position="269"/>
        <end position="437"/>
    </location>
</feature>